<name>A0A168MJG1_9BACL</name>
<dbReference type="SUPFAM" id="SSF47336">
    <property type="entry name" value="ACP-like"/>
    <property type="match status" value="1"/>
</dbReference>
<dbReference type="SUPFAM" id="SSF52777">
    <property type="entry name" value="CoA-dependent acyltransferases"/>
    <property type="match status" value="2"/>
</dbReference>
<dbReference type="PANTHER" id="PTHR45527:SF1">
    <property type="entry name" value="FATTY ACID SYNTHASE"/>
    <property type="match status" value="1"/>
</dbReference>
<dbReference type="Gene3D" id="3.30.300.30">
    <property type="match status" value="1"/>
</dbReference>
<evidence type="ECO:0000256" key="6">
    <source>
        <dbReference type="ARBA" id="ARBA00023268"/>
    </source>
</evidence>
<dbReference type="GO" id="GO:0005829">
    <property type="term" value="C:cytosol"/>
    <property type="evidence" value="ECO:0007669"/>
    <property type="project" value="TreeGrafter"/>
</dbReference>
<dbReference type="CDD" id="cd19531">
    <property type="entry name" value="LCL_NRPS-like"/>
    <property type="match status" value="1"/>
</dbReference>
<keyword evidence="4" id="KW-0597">Phosphoprotein</keyword>
<dbReference type="Pfam" id="PF13193">
    <property type="entry name" value="AMP-binding_C"/>
    <property type="match status" value="1"/>
</dbReference>
<comment type="cofactor">
    <cofactor evidence="1">
        <name>pantetheine 4'-phosphate</name>
        <dbReference type="ChEBI" id="CHEBI:47942"/>
    </cofactor>
</comment>
<gene>
    <name evidence="8" type="ORF">PGLA_04895</name>
</gene>
<dbReference type="Gene3D" id="3.40.50.980">
    <property type="match status" value="2"/>
</dbReference>
<evidence type="ECO:0000259" key="7">
    <source>
        <dbReference type="PROSITE" id="PS50075"/>
    </source>
</evidence>
<dbReference type="GO" id="GO:0003824">
    <property type="term" value="F:catalytic activity"/>
    <property type="evidence" value="ECO:0007669"/>
    <property type="project" value="UniProtKB-KW"/>
</dbReference>
<accession>A0A168MJG1</accession>
<dbReference type="InterPro" id="IPR023213">
    <property type="entry name" value="CAT-like_dom_sf"/>
</dbReference>
<reference evidence="8 9" key="1">
    <citation type="submission" date="2016-03" db="EMBL/GenBank/DDBJ databases">
        <title>Draft genome sequence of Paenibacillus glacialis DSM 22343.</title>
        <authorList>
            <person name="Shin S.-K."/>
            <person name="Yi H."/>
        </authorList>
    </citation>
    <scope>NUCLEOTIDE SEQUENCE [LARGE SCALE GENOMIC DNA]</scope>
    <source>
        <strain evidence="8 9">DSM 22343</strain>
    </source>
</reference>
<dbReference type="NCBIfam" id="TIGR01733">
    <property type="entry name" value="AA-adenyl-dom"/>
    <property type="match status" value="1"/>
</dbReference>
<dbReference type="InterPro" id="IPR036736">
    <property type="entry name" value="ACP-like_sf"/>
</dbReference>
<dbReference type="InterPro" id="IPR009081">
    <property type="entry name" value="PP-bd_ACP"/>
</dbReference>
<dbReference type="Pfam" id="PF00668">
    <property type="entry name" value="Condensation"/>
    <property type="match status" value="1"/>
</dbReference>
<comment type="caution">
    <text evidence="8">The sequence shown here is derived from an EMBL/GenBank/DDBJ whole genome shotgun (WGS) entry which is preliminary data.</text>
</comment>
<dbReference type="OrthoDB" id="9765680at2"/>
<dbReference type="Pfam" id="PF00501">
    <property type="entry name" value="AMP-binding"/>
    <property type="match status" value="1"/>
</dbReference>
<sequence length="1044" mass="117982">MREQSLTIHEGFAAQVLLNEHHTAVIFNGTSMSYRELNQRANVVASLLIDKGARPDKIVAIMTERSLEMIIAILAILKSGAAYMPIDPRLPRDRIEYMLQDSKAELLVTQSGVTDKEFDYTGEVIKIDATLNHVDAPEVSYPNQPHDLCYAIYTSGTTGLPKGVLIEHRNVMNLMQGLHEIVYQHYPNPLRVALVAPYYFDASVQQIFASLLGGHTLIIVPEETRIDGNKLLAFYNEYAVVISDGTPAHIAMLTYAMKSYQVNLSVKQFIIGGEELTPLRAGEFMNCFLTLPPVVTNIYGPTECCVDSLAYTIKPEDVGTGVIPIGRPLLNQNVYLLQENKQVPAGSPGELYISGAGVGRGYLNLPELTSRFFVNCPFEDDSIMYKTGDLATTRPDGNIVYMGRSDFQVKVRGYRIEIDEIKATLSTHPSIHEVEIHPWKDQREETYLCAYIVSPEKWDAADLKIYLAEKLPAYMVPSYFVPIEKIPLNRNGKLDRKALPEPIGNEPERTSSGVPQNETEEMLLAIWKDVLGVQNSGVNDHFFEWGGHSLKANLLVSTIMRQFGVEISLQDVFDKPILRDIALIIAQAAPSDKTSIEVAPNLAYYPLTIAQNWMYMLSIRHADSITWNMPGALVIEGAFDTDAFFKAIQLVVARHAILRTSFDWVQGVPVQKVWENATVPVQVSKVTDVEIMDRIHRFVRPFDIGIAPLIRTEILRIDDSKHIFLFDAHHLVFDGASIGIFMQEVADAYHGKSLDTHQLQYKDFTVWQNAYLTDERLSELEVYWLNAFTGPIPMLEIPSDYARPLQLSGAGETLYFIIEPSLADRISRMSVEKGSSIYMILLAALNVLLYKYTGTEDIVIGSLSAGRASAELEKMIGMFVNTLPMRNFPQGNKTFTAFLHEVKTHALQAYTHEDYPAERFETNIKMKKRPSHRPLFDVMFTFLNFDDQELKLTDLTIKPYPLELHLSRFDIVMEAHQSADGIAYQLNYSTDLFKSETIMQMKDDYLAILALLMDNPEICLKDIDWRENDWNTDQSELETIDFSF</sequence>
<dbReference type="PANTHER" id="PTHR45527">
    <property type="entry name" value="NONRIBOSOMAL PEPTIDE SYNTHETASE"/>
    <property type="match status" value="1"/>
</dbReference>
<dbReference type="GO" id="GO:0008610">
    <property type="term" value="P:lipid biosynthetic process"/>
    <property type="evidence" value="ECO:0007669"/>
    <property type="project" value="UniProtKB-ARBA"/>
</dbReference>
<evidence type="ECO:0000313" key="8">
    <source>
        <dbReference type="EMBL" id="OAB44754.1"/>
    </source>
</evidence>
<dbReference type="Gene3D" id="2.30.38.10">
    <property type="entry name" value="Luciferase, Domain 3"/>
    <property type="match status" value="1"/>
</dbReference>
<dbReference type="Gene3D" id="3.30.559.30">
    <property type="entry name" value="Nonribosomal peptide synthetase, condensation domain"/>
    <property type="match status" value="1"/>
</dbReference>
<evidence type="ECO:0000256" key="3">
    <source>
        <dbReference type="ARBA" id="ARBA00022450"/>
    </source>
</evidence>
<dbReference type="InterPro" id="IPR010071">
    <property type="entry name" value="AA_adenyl_dom"/>
</dbReference>
<feature type="domain" description="Carrier" evidence="7">
    <location>
        <begin position="514"/>
        <end position="589"/>
    </location>
</feature>
<dbReference type="AlphaFoldDB" id="A0A168MJG1"/>
<protein>
    <recommendedName>
        <fullName evidence="7">Carrier domain-containing protein</fullName>
    </recommendedName>
</protein>
<organism evidence="8 9">
    <name type="scientific">Paenibacillus glacialis</name>
    <dbReference type="NCBI Taxonomy" id="494026"/>
    <lineage>
        <taxon>Bacteria</taxon>
        <taxon>Bacillati</taxon>
        <taxon>Bacillota</taxon>
        <taxon>Bacilli</taxon>
        <taxon>Bacillales</taxon>
        <taxon>Paenibacillaceae</taxon>
        <taxon>Paenibacillus</taxon>
    </lineage>
</organism>
<dbReference type="InterPro" id="IPR000873">
    <property type="entry name" value="AMP-dep_synth/lig_dom"/>
</dbReference>
<dbReference type="GO" id="GO:0044550">
    <property type="term" value="P:secondary metabolite biosynthetic process"/>
    <property type="evidence" value="ECO:0007669"/>
    <property type="project" value="TreeGrafter"/>
</dbReference>
<evidence type="ECO:0000256" key="5">
    <source>
        <dbReference type="ARBA" id="ARBA00022737"/>
    </source>
</evidence>
<dbReference type="FunFam" id="3.40.50.980:FF:000001">
    <property type="entry name" value="Non-ribosomal peptide synthetase"/>
    <property type="match status" value="1"/>
</dbReference>
<comment type="similarity">
    <text evidence="2">Belongs to the ATP-dependent AMP-binding enzyme family.</text>
</comment>
<dbReference type="RefSeq" id="WP_068529589.1">
    <property type="nucleotide sequence ID" value="NZ_LVJH01000006.1"/>
</dbReference>
<evidence type="ECO:0000256" key="2">
    <source>
        <dbReference type="ARBA" id="ARBA00006432"/>
    </source>
</evidence>
<dbReference type="InterPro" id="IPR001242">
    <property type="entry name" value="Condensation_dom"/>
</dbReference>
<dbReference type="Pfam" id="PF00550">
    <property type="entry name" value="PP-binding"/>
    <property type="match status" value="1"/>
</dbReference>
<dbReference type="STRING" id="494026.PGLA_04895"/>
<dbReference type="InterPro" id="IPR025110">
    <property type="entry name" value="AMP-bd_C"/>
</dbReference>
<proteinExistence type="inferred from homology"/>
<dbReference type="Proteomes" id="UP000076967">
    <property type="component" value="Unassembled WGS sequence"/>
</dbReference>
<dbReference type="EMBL" id="LVJH01000006">
    <property type="protein sequence ID" value="OAB44754.1"/>
    <property type="molecule type" value="Genomic_DNA"/>
</dbReference>
<dbReference type="Gene3D" id="1.10.1200.10">
    <property type="entry name" value="ACP-like"/>
    <property type="match status" value="1"/>
</dbReference>
<dbReference type="SUPFAM" id="SSF56801">
    <property type="entry name" value="Acetyl-CoA synthetase-like"/>
    <property type="match status" value="1"/>
</dbReference>
<evidence type="ECO:0000313" key="9">
    <source>
        <dbReference type="Proteomes" id="UP000076967"/>
    </source>
</evidence>
<evidence type="ECO:0000256" key="1">
    <source>
        <dbReference type="ARBA" id="ARBA00001957"/>
    </source>
</evidence>
<dbReference type="GO" id="GO:0043041">
    <property type="term" value="P:amino acid activation for nonribosomal peptide biosynthetic process"/>
    <property type="evidence" value="ECO:0007669"/>
    <property type="project" value="TreeGrafter"/>
</dbReference>
<keyword evidence="9" id="KW-1185">Reference proteome</keyword>
<dbReference type="InterPro" id="IPR045851">
    <property type="entry name" value="AMP-bd_C_sf"/>
</dbReference>
<keyword evidence="3" id="KW-0596">Phosphopantetheine</keyword>
<evidence type="ECO:0000256" key="4">
    <source>
        <dbReference type="ARBA" id="ARBA00022553"/>
    </source>
</evidence>
<dbReference type="PROSITE" id="PS50075">
    <property type="entry name" value="CARRIER"/>
    <property type="match status" value="1"/>
</dbReference>
<keyword evidence="5" id="KW-0677">Repeat</keyword>
<dbReference type="FunFam" id="1.10.1200.10:FF:000005">
    <property type="entry name" value="Nonribosomal peptide synthetase 1"/>
    <property type="match status" value="1"/>
</dbReference>
<keyword evidence="6" id="KW-0511">Multifunctional enzyme</keyword>
<dbReference type="Gene3D" id="3.30.559.10">
    <property type="entry name" value="Chloramphenicol acetyltransferase-like domain"/>
    <property type="match status" value="1"/>
</dbReference>
<dbReference type="GO" id="GO:0031177">
    <property type="term" value="F:phosphopantetheine binding"/>
    <property type="evidence" value="ECO:0007669"/>
    <property type="project" value="TreeGrafter"/>
</dbReference>